<sequence>MSITFVQGPDAGVDYVPGGSEIGFADFQVDDLLALGFQSFGLGQDHKGRFGPQIGHFVGKDFFEHGLSPPKITIWCPL</sequence>
<proteinExistence type="predicted"/>
<dbReference type="Proteomes" id="UP000182743">
    <property type="component" value="Unassembled WGS sequence"/>
</dbReference>
<name>A0A1J5JVH9_NEOTH</name>
<evidence type="ECO:0000313" key="2">
    <source>
        <dbReference type="Proteomes" id="UP000182743"/>
    </source>
</evidence>
<gene>
    <name evidence="1" type="ORF">MOOR_27990</name>
</gene>
<evidence type="ECO:0000313" key="1">
    <source>
        <dbReference type="EMBL" id="OIQ07585.1"/>
    </source>
</evidence>
<dbReference type="AlphaFoldDB" id="A0A1J5JVH9"/>
<dbReference type="EMBL" id="MIHH01000046">
    <property type="protein sequence ID" value="OIQ07585.1"/>
    <property type="molecule type" value="Genomic_DNA"/>
</dbReference>
<comment type="caution">
    <text evidence="1">The sequence shown here is derived from an EMBL/GenBank/DDBJ whole genome shotgun (WGS) entry which is preliminary data.</text>
</comment>
<protein>
    <submittedName>
        <fullName evidence="1">Uncharacterized protein</fullName>
    </submittedName>
</protein>
<accession>A0A1J5JVH9</accession>
<reference evidence="1 2" key="1">
    <citation type="submission" date="2016-08" db="EMBL/GenBank/DDBJ databases">
        <title>Genome-based comparison of Moorella thermoacetic strains.</title>
        <authorList>
            <person name="Poehlein A."/>
            <person name="Bengelsdorf F.R."/>
            <person name="Esser C."/>
            <person name="Duerre P."/>
            <person name="Daniel R."/>
        </authorList>
    </citation>
    <scope>NUCLEOTIDE SEQUENCE [LARGE SCALE GENOMIC DNA]</scope>
    <source>
        <strain evidence="1 2">DSM 11768</strain>
    </source>
</reference>
<organism evidence="1 2">
    <name type="scientific">Neomoorella thermoacetica</name>
    <name type="common">Clostridium thermoaceticum</name>
    <dbReference type="NCBI Taxonomy" id="1525"/>
    <lineage>
        <taxon>Bacteria</taxon>
        <taxon>Bacillati</taxon>
        <taxon>Bacillota</taxon>
        <taxon>Clostridia</taxon>
        <taxon>Neomoorellales</taxon>
        <taxon>Neomoorellaceae</taxon>
        <taxon>Neomoorella</taxon>
    </lineage>
</organism>